<reference evidence="1" key="1">
    <citation type="submission" date="2020-08" db="EMBL/GenBank/DDBJ databases">
        <title>Multicomponent nature underlies the extraordinary mechanical properties of spider dragline silk.</title>
        <authorList>
            <person name="Kono N."/>
            <person name="Nakamura H."/>
            <person name="Mori M."/>
            <person name="Yoshida Y."/>
            <person name="Ohtoshi R."/>
            <person name="Malay A.D."/>
            <person name="Moran D.A.P."/>
            <person name="Tomita M."/>
            <person name="Numata K."/>
            <person name="Arakawa K."/>
        </authorList>
    </citation>
    <scope>NUCLEOTIDE SEQUENCE</scope>
</reference>
<dbReference type="EMBL" id="BMAW01037090">
    <property type="protein sequence ID" value="GFU46949.1"/>
    <property type="molecule type" value="Genomic_DNA"/>
</dbReference>
<dbReference type="Proteomes" id="UP000887013">
    <property type="component" value="Unassembled WGS sequence"/>
</dbReference>
<dbReference type="AlphaFoldDB" id="A0A8X6QZX3"/>
<gene>
    <name evidence="1" type="ORF">NPIL_447461</name>
</gene>
<dbReference type="OrthoDB" id="10568440at2759"/>
<comment type="caution">
    <text evidence="1">The sequence shown here is derived from an EMBL/GenBank/DDBJ whole genome shotgun (WGS) entry which is preliminary data.</text>
</comment>
<sequence>MINVIASIIDCDKRREDFISEILQLSSFFMFSTSSGFHQYGKRFPDAGDPWYGRRLVSRSNYKEIQKKNQCYSYVYRYGITLPYNT</sequence>
<evidence type="ECO:0000313" key="2">
    <source>
        <dbReference type="Proteomes" id="UP000887013"/>
    </source>
</evidence>
<evidence type="ECO:0000313" key="1">
    <source>
        <dbReference type="EMBL" id="GFU46949.1"/>
    </source>
</evidence>
<keyword evidence="2" id="KW-1185">Reference proteome</keyword>
<organism evidence="1 2">
    <name type="scientific">Nephila pilipes</name>
    <name type="common">Giant wood spider</name>
    <name type="synonym">Nephila maculata</name>
    <dbReference type="NCBI Taxonomy" id="299642"/>
    <lineage>
        <taxon>Eukaryota</taxon>
        <taxon>Metazoa</taxon>
        <taxon>Ecdysozoa</taxon>
        <taxon>Arthropoda</taxon>
        <taxon>Chelicerata</taxon>
        <taxon>Arachnida</taxon>
        <taxon>Araneae</taxon>
        <taxon>Araneomorphae</taxon>
        <taxon>Entelegynae</taxon>
        <taxon>Araneoidea</taxon>
        <taxon>Nephilidae</taxon>
        <taxon>Nephila</taxon>
    </lineage>
</organism>
<accession>A0A8X6QZX3</accession>
<protein>
    <submittedName>
        <fullName evidence="1">Uncharacterized protein</fullName>
    </submittedName>
</protein>
<name>A0A8X6QZX3_NEPPI</name>
<proteinExistence type="predicted"/>